<dbReference type="AlphaFoldDB" id="A0A9X1ZU92"/>
<feature type="transmembrane region" description="Helical" evidence="8">
    <location>
        <begin position="280"/>
        <end position="303"/>
    </location>
</feature>
<accession>A0A9X1ZU92</accession>
<dbReference type="InterPro" id="IPR004776">
    <property type="entry name" value="Mem_transp_PIN-like"/>
</dbReference>
<evidence type="ECO:0000256" key="6">
    <source>
        <dbReference type="ARBA" id="ARBA00022989"/>
    </source>
</evidence>
<dbReference type="Gene3D" id="1.20.1530.20">
    <property type="match status" value="2"/>
</dbReference>
<comment type="subcellular location">
    <subcellularLocation>
        <location evidence="1">Cell membrane</location>
        <topology evidence="1">Multi-pass membrane protein</topology>
    </subcellularLocation>
</comment>
<feature type="transmembrane region" description="Helical" evidence="8">
    <location>
        <begin position="126"/>
        <end position="146"/>
    </location>
</feature>
<protein>
    <submittedName>
        <fullName evidence="9">AEC family transporter</fullName>
    </submittedName>
</protein>
<feature type="transmembrane region" description="Helical" evidence="8">
    <location>
        <begin position="223"/>
        <end position="247"/>
    </location>
</feature>
<dbReference type="InterPro" id="IPR038770">
    <property type="entry name" value="Na+/solute_symporter_sf"/>
</dbReference>
<keyword evidence="3" id="KW-0813">Transport</keyword>
<evidence type="ECO:0000256" key="5">
    <source>
        <dbReference type="ARBA" id="ARBA00022692"/>
    </source>
</evidence>
<dbReference type="PANTHER" id="PTHR36838:SF1">
    <property type="entry name" value="SLR1864 PROTEIN"/>
    <property type="match status" value="1"/>
</dbReference>
<evidence type="ECO:0000256" key="8">
    <source>
        <dbReference type="SAM" id="Phobius"/>
    </source>
</evidence>
<dbReference type="Proteomes" id="UP001139150">
    <property type="component" value="Unassembled WGS sequence"/>
</dbReference>
<evidence type="ECO:0000256" key="2">
    <source>
        <dbReference type="ARBA" id="ARBA00010145"/>
    </source>
</evidence>
<dbReference type="RefSeq" id="WP_250094551.1">
    <property type="nucleotide sequence ID" value="NZ_JAKRYL010000001.1"/>
</dbReference>
<gene>
    <name evidence="9" type="ORF">MF646_00630</name>
</gene>
<dbReference type="EMBL" id="JAKRYL010000001">
    <property type="protein sequence ID" value="MCL7745614.1"/>
    <property type="molecule type" value="Genomic_DNA"/>
</dbReference>
<evidence type="ECO:0000256" key="3">
    <source>
        <dbReference type="ARBA" id="ARBA00022448"/>
    </source>
</evidence>
<keyword evidence="7 8" id="KW-0472">Membrane</keyword>
<dbReference type="GO" id="GO:0055085">
    <property type="term" value="P:transmembrane transport"/>
    <property type="evidence" value="ECO:0007669"/>
    <property type="project" value="InterPro"/>
</dbReference>
<dbReference type="GO" id="GO:0005886">
    <property type="term" value="C:plasma membrane"/>
    <property type="evidence" value="ECO:0007669"/>
    <property type="project" value="UniProtKB-SubCell"/>
</dbReference>
<keyword evidence="6 8" id="KW-1133">Transmembrane helix</keyword>
<feature type="transmembrane region" description="Helical" evidence="8">
    <location>
        <begin position="6"/>
        <end position="25"/>
    </location>
</feature>
<dbReference type="Pfam" id="PF03547">
    <property type="entry name" value="Mem_trans"/>
    <property type="match status" value="2"/>
</dbReference>
<keyword evidence="10" id="KW-1185">Reference proteome</keyword>
<evidence type="ECO:0000256" key="1">
    <source>
        <dbReference type="ARBA" id="ARBA00004651"/>
    </source>
</evidence>
<reference evidence="9" key="1">
    <citation type="submission" date="2022-02" db="EMBL/GenBank/DDBJ databases">
        <title>Halalkalibacter sp. nov. isolated from Lonar Lake, India.</title>
        <authorList>
            <person name="Joshi A."/>
            <person name="Thite S."/>
            <person name="Lodha T."/>
        </authorList>
    </citation>
    <scope>NUCLEOTIDE SEQUENCE</scope>
    <source>
        <strain evidence="9">MEB205</strain>
    </source>
</reference>
<keyword evidence="5 8" id="KW-0812">Transmembrane</keyword>
<evidence type="ECO:0000256" key="7">
    <source>
        <dbReference type="ARBA" id="ARBA00023136"/>
    </source>
</evidence>
<evidence type="ECO:0000313" key="10">
    <source>
        <dbReference type="Proteomes" id="UP001139150"/>
    </source>
</evidence>
<evidence type="ECO:0000256" key="4">
    <source>
        <dbReference type="ARBA" id="ARBA00022475"/>
    </source>
</evidence>
<comment type="similarity">
    <text evidence="2">Belongs to the auxin efflux carrier (TC 2.A.69) family.</text>
</comment>
<comment type="caution">
    <text evidence="9">The sequence shown here is derived from an EMBL/GenBank/DDBJ whole genome shotgun (WGS) entry which is preliminary data.</text>
</comment>
<dbReference type="PANTHER" id="PTHR36838">
    <property type="entry name" value="AUXIN EFFLUX CARRIER FAMILY PROTEIN"/>
    <property type="match status" value="1"/>
</dbReference>
<evidence type="ECO:0000313" key="9">
    <source>
        <dbReference type="EMBL" id="MCL7745614.1"/>
    </source>
</evidence>
<organism evidence="9 10">
    <name type="scientific">Halalkalibacter alkaliphilus</name>
    <dbReference type="NCBI Taxonomy" id="2917993"/>
    <lineage>
        <taxon>Bacteria</taxon>
        <taxon>Bacillati</taxon>
        <taxon>Bacillota</taxon>
        <taxon>Bacilli</taxon>
        <taxon>Bacillales</taxon>
        <taxon>Bacillaceae</taxon>
        <taxon>Halalkalibacter</taxon>
    </lineage>
</organism>
<feature type="transmembrane region" description="Helical" evidence="8">
    <location>
        <begin position="195"/>
        <end position="216"/>
    </location>
</feature>
<feature type="transmembrane region" description="Helical" evidence="8">
    <location>
        <begin position="167"/>
        <end position="189"/>
    </location>
</feature>
<name>A0A9X1ZU92_9BACI</name>
<proteinExistence type="inferred from homology"/>
<feature type="transmembrane region" description="Helical" evidence="8">
    <location>
        <begin position="63"/>
        <end position="85"/>
    </location>
</feature>
<keyword evidence="4" id="KW-1003">Cell membrane</keyword>
<sequence>MDVLAVIVVNVMLPIFSLIAVGAFLHRKFAFDMKTLSKLNTYLLIPAVCFANVYQSEMKGDTLFLILSFLVIQNICLMIVSAGMAKAARFENRLASTFKNSVVLSNNGNFGIPISQLVFQHNPLGLTVQIIVMIFQNLLTFTYGLFNAVSAEKKGFHAIGLFLKNPVIYAFLLAVILQAFAITIPNYLWTPIENIANAFLAIALITLGAQSAFIKIYRFSKPLILSLIGRLIISPCIGLIVILMLYLEGTIAQALFIASAFPTSRNSSIFALEYGNHPEYAAQTVLVSTVFSMVTVTSVVYLAKIFFP</sequence>